<dbReference type="EC" id="6.3.3.2" evidence="5"/>
<dbReference type="Pfam" id="PF01812">
    <property type="entry name" value="5-FTHF_cyc-lig"/>
    <property type="match status" value="1"/>
</dbReference>
<evidence type="ECO:0000256" key="5">
    <source>
        <dbReference type="RuleBase" id="RU361279"/>
    </source>
</evidence>
<keyword evidence="3 4" id="KW-0067">ATP-binding</keyword>
<dbReference type="InterPro" id="IPR037171">
    <property type="entry name" value="NagB/RpiA_transferase-like"/>
</dbReference>
<sequence>MEKEKMTKREIRNRMAALRRQVTAKQKDAWDRAIADRFFRMAEEAGCLDGRPVYLYMDIRNEAGTRGILKALWKRKIPAALPKMEGDKIRFYLVETPDELMPGAMGILEPVWGLEQADCRESLVLTPGVAFDRSLGRLGYGGGYYDRFFAEEPEHPRWGLAYDFQILDELFLDPWDCRVDRIITEGGSI</sequence>
<gene>
    <name evidence="7" type="ORF">IAB60_04280</name>
</gene>
<comment type="similarity">
    <text evidence="1 5">Belongs to the 5-formyltetrahydrofolate cyclo-ligase family.</text>
</comment>
<protein>
    <recommendedName>
        <fullName evidence="5">5-formyltetrahydrofolate cyclo-ligase</fullName>
        <ecNumber evidence="5">6.3.3.2</ecNumber>
    </recommendedName>
</protein>
<feature type="binding site" evidence="4">
    <location>
        <begin position="137"/>
        <end position="145"/>
    </location>
    <ligand>
        <name>ATP</name>
        <dbReference type="ChEBI" id="CHEBI:30616"/>
    </ligand>
</feature>
<dbReference type="GO" id="GO:0035999">
    <property type="term" value="P:tetrahydrofolate interconversion"/>
    <property type="evidence" value="ECO:0007669"/>
    <property type="project" value="TreeGrafter"/>
</dbReference>
<accession>A0A9D1GHM2</accession>
<comment type="caution">
    <text evidence="7">The sequence shown here is derived from an EMBL/GenBank/DDBJ whole genome shotgun (WGS) entry which is preliminary data.</text>
</comment>
<dbReference type="GO" id="GO:0009396">
    <property type="term" value="P:folic acid-containing compound biosynthetic process"/>
    <property type="evidence" value="ECO:0007669"/>
    <property type="project" value="TreeGrafter"/>
</dbReference>
<evidence type="ECO:0000313" key="7">
    <source>
        <dbReference type="EMBL" id="HIT41315.1"/>
    </source>
</evidence>
<evidence type="ECO:0000256" key="6">
    <source>
        <dbReference type="SAM" id="Coils"/>
    </source>
</evidence>
<evidence type="ECO:0000256" key="3">
    <source>
        <dbReference type="ARBA" id="ARBA00022840"/>
    </source>
</evidence>
<evidence type="ECO:0000313" key="8">
    <source>
        <dbReference type="Proteomes" id="UP000886860"/>
    </source>
</evidence>
<dbReference type="PANTHER" id="PTHR23407:SF1">
    <property type="entry name" value="5-FORMYLTETRAHYDROFOLATE CYCLO-LIGASE"/>
    <property type="match status" value="1"/>
</dbReference>
<proteinExistence type="inferred from homology"/>
<dbReference type="GO" id="GO:0046872">
    <property type="term" value="F:metal ion binding"/>
    <property type="evidence" value="ECO:0007669"/>
    <property type="project" value="UniProtKB-KW"/>
</dbReference>
<comment type="catalytic activity">
    <reaction evidence="5">
        <text>(6S)-5-formyl-5,6,7,8-tetrahydrofolate + ATP = (6R)-5,10-methenyltetrahydrofolate + ADP + phosphate</text>
        <dbReference type="Rhea" id="RHEA:10488"/>
        <dbReference type="ChEBI" id="CHEBI:30616"/>
        <dbReference type="ChEBI" id="CHEBI:43474"/>
        <dbReference type="ChEBI" id="CHEBI:57455"/>
        <dbReference type="ChEBI" id="CHEBI:57457"/>
        <dbReference type="ChEBI" id="CHEBI:456216"/>
        <dbReference type="EC" id="6.3.3.2"/>
    </reaction>
</comment>
<keyword evidence="7" id="KW-0436">Ligase</keyword>
<dbReference type="AlphaFoldDB" id="A0A9D1GHM2"/>
<keyword evidence="5" id="KW-0479">Metal-binding</keyword>
<feature type="binding site" evidence="4">
    <location>
        <begin position="8"/>
        <end position="12"/>
    </location>
    <ligand>
        <name>ATP</name>
        <dbReference type="ChEBI" id="CHEBI:30616"/>
    </ligand>
</feature>
<feature type="binding site" evidence="4">
    <location>
        <position position="57"/>
    </location>
    <ligand>
        <name>substrate</name>
    </ligand>
</feature>
<evidence type="ECO:0000256" key="1">
    <source>
        <dbReference type="ARBA" id="ARBA00010638"/>
    </source>
</evidence>
<comment type="cofactor">
    <cofactor evidence="5">
        <name>Mg(2+)</name>
        <dbReference type="ChEBI" id="CHEBI:18420"/>
    </cofactor>
</comment>
<dbReference type="PIRSF" id="PIRSF006806">
    <property type="entry name" value="FTHF_cligase"/>
    <property type="match status" value="1"/>
</dbReference>
<dbReference type="GO" id="GO:0005524">
    <property type="term" value="F:ATP binding"/>
    <property type="evidence" value="ECO:0007669"/>
    <property type="project" value="UniProtKB-KW"/>
</dbReference>
<evidence type="ECO:0000256" key="4">
    <source>
        <dbReference type="PIRSR" id="PIRSR006806-1"/>
    </source>
</evidence>
<dbReference type="GO" id="GO:0030272">
    <property type="term" value="F:5-formyltetrahydrofolate cyclo-ligase activity"/>
    <property type="evidence" value="ECO:0007669"/>
    <property type="project" value="UniProtKB-EC"/>
</dbReference>
<dbReference type="InterPro" id="IPR024185">
    <property type="entry name" value="FTHF_cligase-like_sf"/>
</dbReference>
<feature type="binding site" evidence="4">
    <location>
        <position position="62"/>
    </location>
    <ligand>
        <name>substrate</name>
    </ligand>
</feature>
<feature type="coiled-coil region" evidence="6">
    <location>
        <begin position="1"/>
        <end position="28"/>
    </location>
</feature>
<keyword evidence="5" id="KW-0460">Magnesium</keyword>
<keyword evidence="2 4" id="KW-0547">Nucleotide-binding</keyword>
<dbReference type="NCBIfam" id="TIGR02727">
    <property type="entry name" value="MTHFS_bact"/>
    <property type="match status" value="1"/>
</dbReference>
<reference evidence="7" key="1">
    <citation type="submission" date="2020-10" db="EMBL/GenBank/DDBJ databases">
        <authorList>
            <person name="Gilroy R."/>
        </authorList>
    </citation>
    <scope>NUCLEOTIDE SEQUENCE</scope>
    <source>
        <strain evidence="7">CHK123-3438</strain>
    </source>
</reference>
<name>A0A9D1GHM2_9FIRM</name>
<reference evidence="7" key="2">
    <citation type="journal article" date="2021" name="PeerJ">
        <title>Extensive microbial diversity within the chicken gut microbiome revealed by metagenomics and culture.</title>
        <authorList>
            <person name="Gilroy R."/>
            <person name="Ravi A."/>
            <person name="Getino M."/>
            <person name="Pursley I."/>
            <person name="Horton D.L."/>
            <person name="Alikhan N.F."/>
            <person name="Baker D."/>
            <person name="Gharbi K."/>
            <person name="Hall N."/>
            <person name="Watson M."/>
            <person name="Adriaenssens E.M."/>
            <person name="Foster-Nyarko E."/>
            <person name="Jarju S."/>
            <person name="Secka A."/>
            <person name="Antonio M."/>
            <person name="Oren A."/>
            <person name="Chaudhuri R.R."/>
            <person name="La Ragione R."/>
            <person name="Hildebrand F."/>
            <person name="Pallen M.J."/>
        </authorList>
    </citation>
    <scope>NUCLEOTIDE SEQUENCE</scope>
    <source>
        <strain evidence="7">CHK123-3438</strain>
    </source>
</reference>
<dbReference type="InterPro" id="IPR002698">
    <property type="entry name" value="FTHF_cligase"/>
</dbReference>
<dbReference type="EMBL" id="DVKS01000070">
    <property type="protein sequence ID" value="HIT41315.1"/>
    <property type="molecule type" value="Genomic_DNA"/>
</dbReference>
<dbReference type="Gene3D" id="3.40.50.10420">
    <property type="entry name" value="NagB/RpiA/CoA transferase-like"/>
    <property type="match status" value="1"/>
</dbReference>
<evidence type="ECO:0000256" key="2">
    <source>
        <dbReference type="ARBA" id="ARBA00022741"/>
    </source>
</evidence>
<dbReference type="Proteomes" id="UP000886860">
    <property type="component" value="Unassembled WGS sequence"/>
</dbReference>
<dbReference type="SUPFAM" id="SSF100950">
    <property type="entry name" value="NagB/RpiA/CoA transferase-like"/>
    <property type="match status" value="1"/>
</dbReference>
<organism evidence="7 8">
    <name type="scientific">Candidatus Caccovicinus merdipullorum</name>
    <dbReference type="NCBI Taxonomy" id="2840724"/>
    <lineage>
        <taxon>Bacteria</taxon>
        <taxon>Bacillati</taxon>
        <taxon>Bacillota</taxon>
        <taxon>Clostridia</taxon>
        <taxon>Eubacteriales</taxon>
        <taxon>Candidatus Caccovicinus</taxon>
    </lineage>
</organism>
<dbReference type="PANTHER" id="PTHR23407">
    <property type="entry name" value="ATPASE INHIBITOR/5-FORMYLTETRAHYDROFOLATE CYCLO-LIGASE"/>
    <property type="match status" value="1"/>
</dbReference>
<keyword evidence="6" id="KW-0175">Coiled coil</keyword>